<gene>
    <name evidence="4" type="ORF">EAH89_25410</name>
</gene>
<dbReference type="GO" id="GO:0005576">
    <property type="term" value="C:extracellular region"/>
    <property type="evidence" value="ECO:0007669"/>
    <property type="project" value="InterPro"/>
</dbReference>
<proteinExistence type="predicted"/>
<dbReference type="InterPro" id="IPR050955">
    <property type="entry name" value="Plant_Biomass_Hydrol_Est"/>
</dbReference>
<name>A0A502F9N1_9PROT</name>
<dbReference type="Gene3D" id="3.40.50.1820">
    <property type="entry name" value="alpha/beta hydrolase"/>
    <property type="match status" value="1"/>
</dbReference>
<evidence type="ECO:0000313" key="4">
    <source>
        <dbReference type="EMBL" id="TPG46080.1"/>
    </source>
</evidence>
<dbReference type="PANTHER" id="PTHR43037:SF1">
    <property type="entry name" value="BLL1128 PROTEIN"/>
    <property type="match status" value="1"/>
</dbReference>
<dbReference type="EMBL" id="RCZP01000042">
    <property type="protein sequence ID" value="TPG46080.1"/>
    <property type="molecule type" value="Genomic_DNA"/>
</dbReference>
<keyword evidence="5" id="KW-1185">Reference proteome</keyword>
<evidence type="ECO:0000256" key="3">
    <source>
        <dbReference type="SAM" id="MobiDB-lite"/>
    </source>
</evidence>
<dbReference type="AlphaFoldDB" id="A0A502F9N1"/>
<reference evidence="4 5" key="1">
    <citation type="journal article" date="2019" name="Environ. Microbiol.">
        <title>Species interactions and distinct microbial communities in high Arctic permafrost affected cryosols are associated with the CH4 and CO2 gas fluxes.</title>
        <authorList>
            <person name="Altshuler I."/>
            <person name="Hamel J."/>
            <person name="Turney S."/>
            <person name="Magnuson E."/>
            <person name="Levesque R."/>
            <person name="Greer C."/>
            <person name="Whyte L.G."/>
        </authorList>
    </citation>
    <scope>NUCLEOTIDE SEQUENCE [LARGE SCALE GENOMIC DNA]</scope>
    <source>
        <strain evidence="4 5">S9.3B</strain>
    </source>
</reference>
<comment type="caution">
    <text evidence="4">The sequence shown here is derived from an EMBL/GenBank/DDBJ whole genome shotgun (WGS) entry which is preliminary data.</text>
</comment>
<accession>A0A502F9N1</accession>
<sequence>MDSKALPDMQEAARLTREGRVTEATALLQRLFRGEASPGAVPKAARPTGTVDPTARLPRVFDVEPETGEVKNAVPPPQAAGEGASSWSGAGMGRTAPSPMPEALRGMLDHFKQGGLAQGTAGLSSSFAPGGFAANQAPLPNGARFETAAFAGDAGNLGYKLYVPSGYRAGQSVPLVVMLHGCTQSPDDFAAGTRMNTLAEEGTFLVMYPAQTASANAQRCWNWFSPSDQLRGKGEPALIAGATRQVMRDYAVDPHRVFVAGLSAGGAAAAIMGAAYPDLYAAVGVHSGLACGAARDMPSAFAAMRQGAAGRTPSARGGEPAAGGTARVVPTIVFHADKDGTVHPSNGDQVIAQAGAAASGKLPARVEQGQVGGGRSYTRSLYAPAGEAAVLEQWVVHGGGHAWSGGSAAGTYTDPRGPDASREMVRFFLEHPHPAPAQG</sequence>
<dbReference type="GO" id="GO:0016787">
    <property type="term" value="F:hydrolase activity"/>
    <property type="evidence" value="ECO:0007669"/>
    <property type="project" value="UniProtKB-KW"/>
</dbReference>
<dbReference type="SUPFAM" id="SSF53474">
    <property type="entry name" value="alpha/beta-Hydrolases"/>
    <property type="match status" value="2"/>
</dbReference>
<feature type="compositionally biased region" description="Low complexity" evidence="3">
    <location>
        <begin position="79"/>
        <end position="89"/>
    </location>
</feature>
<dbReference type="Pfam" id="PF10503">
    <property type="entry name" value="Esterase_PHB"/>
    <property type="match status" value="1"/>
</dbReference>
<dbReference type="InterPro" id="IPR029058">
    <property type="entry name" value="AB_hydrolase_fold"/>
</dbReference>
<evidence type="ECO:0000256" key="1">
    <source>
        <dbReference type="ARBA" id="ARBA00022729"/>
    </source>
</evidence>
<protein>
    <submittedName>
        <fullName evidence="4">Esterase</fullName>
    </submittedName>
</protein>
<organism evidence="4 5">
    <name type="scientific">Muricoccus nepalensis</name>
    <dbReference type="NCBI Taxonomy" id="1854500"/>
    <lineage>
        <taxon>Bacteria</taxon>
        <taxon>Pseudomonadati</taxon>
        <taxon>Pseudomonadota</taxon>
        <taxon>Alphaproteobacteria</taxon>
        <taxon>Acetobacterales</taxon>
        <taxon>Roseomonadaceae</taxon>
        <taxon>Muricoccus</taxon>
    </lineage>
</organism>
<evidence type="ECO:0000313" key="5">
    <source>
        <dbReference type="Proteomes" id="UP000317078"/>
    </source>
</evidence>
<keyword evidence="1" id="KW-0732">Signal</keyword>
<dbReference type="NCBIfam" id="TIGR01840">
    <property type="entry name" value="esterase_phb"/>
    <property type="match status" value="1"/>
</dbReference>
<dbReference type="PANTHER" id="PTHR43037">
    <property type="entry name" value="UNNAMED PRODUCT-RELATED"/>
    <property type="match status" value="1"/>
</dbReference>
<feature type="region of interest" description="Disordered" evidence="3">
    <location>
        <begin position="33"/>
        <end position="103"/>
    </location>
</feature>
<dbReference type="Proteomes" id="UP000317078">
    <property type="component" value="Unassembled WGS sequence"/>
</dbReference>
<dbReference type="InterPro" id="IPR010126">
    <property type="entry name" value="Esterase_phb"/>
</dbReference>
<keyword evidence="2" id="KW-0378">Hydrolase</keyword>
<evidence type="ECO:0000256" key="2">
    <source>
        <dbReference type="ARBA" id="ARBA00022801"/>
    </source>
</evidence>
<dbReference type="OrthoDB" id="9767239at2"/>